<evidence type="ECO:0000313" key="7">
    <source>
        <dbReference type="Proteomes" id="UP000503096"/>
    </source>
</evidence>
<evidence type="ECO:0000256" key="4">
    <source>
        <dbReference type="SAM" id="SignalP"/>
    </source>
</evidence>
<dbReference type="Pfam" id="PF18203">
    <property type="entry name" value="IPTL-CTERM"/>
    <property type="match status" value="1"/>
</dbReference>
<dbReference type="KEGG" id="upl:DSM104440_03547"/>
<reference evidence="6 7" key="1">
    <citation type="submission" date="2020-04" db="EMBL/GenBank/DDBJ databases">
        <title>Usitatibacter rugosus gen. nov., sp. nov. and Usitatibacter palustris sp. nov., novel members of Usitatibacteraceae fam. nov. within the order Nitrosomonadales isolated from soil.</title>
        <authorList>
            <person name="Huber K.J."/>
            <person name="Neumann-Schaal M."/>
            <person name="Geppert A."/>
            <person name="Luckner M."/>
            <person name="Wanner G."/>
            <person name="Overmann J."/>
        </authorList>
    </citation>
    <scope>NUCLEOTIDE SEQUENCE [LARGE SCALE GENOMIC DNA]</scope>
    <source>
        <strain evidence="6 7">Swamp67</strain>
    </source>
</reference>
<keyword evidence="3" id="KW-1133">Transmembrane helix</keyword>
<dbReference type="InterPro" id="IPR021884">
    <property type="entry name" value="Ice-bd_prot"/>
</dbReference>
<organism evidence="6 7">
    <name type="scientific">Usitatibacter palustris</name>
    <dbReference type="NCBI Taxonomy" id="2732487"/>
    <lineage>
        <taxon>Bacteria</taxon>
        <taxon>Pseudomonadati</taxon>
        <taxon>Pseudomonadota</taxon>
        <taxon>Betaproteobacteria</taxon>
        <taxon>Nitrosomonadales</taxon>
        <taxon>Usitatibacteraceae</taxon>
        <taxon>Usitatibacter</taxon>
    </lineage>
</organism>
<dbReference type="AlphaFoldDB" id="A0A6M4HAX4"/>
<evidence type="ECO:0000256" key="1">
    <source>
        <dbReference type="ARBA" id="ARBA00005445"/>
    </source>
</evidence>
<accession>A0A6M4HAX4</accession>
<dbReference type="InterPro" id="IPR026442">
    <property type="entry name" value="IPTL_CTERM"/>
</dbReference>
<evidence type="ECO:0000313" key="6">
    <source>
        <dbReference type="EMBL" id="QJR16711.1"/>
    </source>
</evidence>
<name>A0A6M4HAX4_9PROT</name>
<feature type="domain" description="IPTL-CTERM protein sorting" evidence="5">
    <location>
        <begin position="255"/>
        <end position="275"/>
    </location>
</feature>
<keyword evidence="3" id="KW-0812">Transmembrane</keyword>
<feature type="chain" id="PRO_5026813068" description="IPTL-CTERM protein sorting domain-containing protein" evidence="4">
    <location>
        <begin position="30"/>
        <end position="283"/>
    </location>
</feature>
<dbReference type="InParanoid" id="A0A6M4HAX4"/>
<proteinExistence type="inferred from homology"/>
<evidence type="ECO:0000259" key="5">
    <source>
        <dbReference type="Pfam" id="PF18203"/>
    </source>
</evidence>
<feature type="signal peptide" evidence="4">
    <location>
        <begin position="1"/>
        <end position="29"/>
    </location>
</feature>
<evidence type="ECO:0000256" key="3">
    <source>
        <dbReference type="SAM" id="Phobius"/>
    </source>
</evidence>
<sequence length="283" mass="27754">MNRILRNAPALAARAAVILSCSVSTAALAQVAPNLGTAAPFGVVSSTFTNSNTGLQTAIAGNVCFTTGPVTPPISITGTTTTPCAPQVGLDQNAALAVLIGQPCTSLGAGAVALNAVVVGANPPGTIPPGCYSSGGAMNITVSTTVTLTGGGVYIFRPGGALNTGADSRVIMAGGACASDVYWAPVGAATLGANAAASATPTFQGNILSAAGVTIGHFANLTGRALAFGGTVTTDANTITVPTCTTLVPGGINVVPTLSQWAMLLLTLLMAIAAFTVLRNRAR</sequence>
<evidence type="ECO:0000256" key="2">
    <source>
        <dbReference type="ARBA" id="ARBA00022729"/>
    </source>
</evidence>
<gene>
    <name evidence="6" type="ORF">DSM104440_03547</name>
</gene>
<dbReference type="Pfam" id="PF11999">
    <property type="entry name" value="Ice_binding"/>
    <property type="match status" value="1"/>
</dbReference>
<dbReference type="Proteomes" id="UP000503096">
    <property type="component" value="Chromosome"/>
</dbReference>
<feature type="transmembrane region" description="Helical" evidence="3">
    <location>
        <begin position="258"/>
        <end position="278"/>
    </location>
</feature>
<keyword evidence="2 4" id="KW-0732">Signal</keyword>
<dbReference type="EMBL" id="CP053073">
    <property type="protein sequence ID" value="QJR16711.1"/>
    <property type="molecule type" value="Genomic_DNA"/>
</dbReference>
<keyword evidence="3" id="KW-0472">Membrane</keyword>
<protein>
    <recommendedName>
        <fullName evidence="5">IPTL-CTERM protein sorting domain-containing protein</fullName>
    </recommendedName>
</protein>
<dbReference type="RefSeq" id="WP_171165064.1">
    <property type="nucleotide sequence ID" value="NZ_CP053073.1"/>
</dbReference>
<keyword evidence="7" id="KW-1185">Reference proteome</keyword>
<comment type="similarity">
    <text evidence="1">Belongs to the ice-binding protein family.</text>
</comment>
<dbReference type="NCBIfam" id="TIGR04174">
    <property type="entry name" value="IPTL_CTERM"/>
    <property type="match status" value="1"/>
</dbReference>